<keyword evidence="5 6" id="KW-0456">Lyase</keyword>
<evidence type="ECO:0000256" key="1">
    <source>
        <dbReference type="ARBA" id="ARBA00001946"/>
    </source>
</evidence>
<dbReference type="Gene3D" id="1.10.600.10">
    <property type="entry name" value="Farnesyl Diphosphate Synthase"/>
    <property type="match status" value="1"/>
</dbReference>
<evidence type="ECO:0000256" key="3">
    <source>
        <dbReference type="ARBA" id="ARBA00022723"/>
    </source>
</evidence>
<keyword evidence="8" id="KW-1185">Reference proteome</keyword>
<dbReference type="InterPro" id="IPR034686">
    <property type="entry name" value="Terpene_cyclase-like_2"/>
</dbReference>
<dbReference type="GeneID" id="19306559"/>
<dbReference type="KEGG" id="gtr:GLOTRDRAFT_48290"/>
<dbReference type="RefSeq" id="XP_007869591.1">
    <property type="nucleotide sequence ID" value="XM_007871400.1"/>
</dbReference>
<dbReference type="AlphaFoldDB" id="S7RGX9"/>
<name>S7RGX9_GLOTA</name>
<comment type="cofactor">
    <cofactor evidence="1 6">
        <name>Mg(2+)</name>
        <dbReference type="ChEBI" id="CHEBI:18420"/>
    </cofactor>
</comment>
<keyword evidence="3 6" id="KW-0479">Metal-binding</keyword>
<dbReference type="OrthoDB" id="6486656at2759"/>
<dbReference type="Pfam" id="PF19086">
    <property type="entry name" value="Terpene_syn_C_2"/>
    <property type="match status" value="1"/>
</dbReference>
<organism evidence="7 8">
    <name type="scientific">Gloeophyllum trabeum (strain ATCC 11539 / FP-39264 / Madison 617)</name>
    <name type="common">Brown rot fungus</name>
    <dbReference type="NCBI Taxonomy" id="670483"/>
    <lineage>
        <taxon>Eukaryota</taxon>
        <taxon>Fungi</taxon>
        <taxon>Dikarya</taxon>
        <taxon>Basidiomycota</taxon>
        <taxon>Agaricomycotina</taxon>
        <taxon>Agaricomycetes</taxon>
        <taxon>Gloeophyllales</taxon>
        <taxon>Gloeophyllaceae</taxon>
        <taxon>Gloeophyllum</taxon>
    </lineage>
</organism>
<dbReference type="eggNOG" id="ENOG502SJ7W">
    <property type="taxonomic scope" value="Eukaryota"/>
</dbReference>
<accession>S7RGX9</accession>
<comment type="similarity">
    <text evidence="2 6">Belongs to the terpene synthase family.</text>
</comment>
<evidence type="ECO:0000256" key="4">
    <source>
        <dbReference type="ARBA" id="ARBA00022842"/>
    </source>
</evidence>
<dbReference type="SFLD" id="SFLDG01020">
    <property type="entry name" value="Terpene_Cyclase_Like_2"/>
    <property type="match status" value="1"/>
</dbReference>
<proteinExistence type="inferred from homology"/>
<protein>
    <recommendedName>
        <fullName evidence="6">Terpene synthase</fullName>
        <ecNumber evidence="6">4.2.3.-</ecNumber>
    </recommendedName>
</protein>
<dbReference type="SFLD" id="SFLDS00005">
    <property type="entry name" value="Isoprenoid_Synthase_Type_I"/>
    <property type="match status" value="1"/>
</dbReference>
<evidence type="ECO:0000313" key="7">
    <source>
        <dbReference type="EMBL" id="EPQ51824.1"/>
    </source>
</evidence>
<dbReference type="HOGENOM" id="CLU_042538_2_1_1"/>
<dbReference type="EC" id="4.2.3.-" evidence="6"/>
<dbReference type="GO" id="GO:0046872">
    <property type="term" value="F:metal ion binding"/>
    <property type="evidence" value="ECO:0007669"/>
    <property type="project" value="UniProtKB-KW"/>
</dbReference>
<dbReference type="OMA" id="RESIEWM"/>
<evidence type="ECO:0000256" key="2">
    <source>
        <dbReference type="ARBA" id="ARBA00006333"/>
    </source>
</evidence>
<reference evidence="7 8" key="1">
    <citation type="journal article" date="2012" name="Science">
        <title>The Paleozoic origin of enzymatic lignin decomposition reconstructed from 31 fungal genomes.</title>
        <authorList>
            <person name="Floudas D."/>
            <person name="Binder M."/>
            <person name="Riley R."/>
            <person name="Barry K."/>
            <person name="Blanchette R.A."/>
            <person name="Henrissat B."/>
            <person name="Martinez A.T."/>
            <person name="Otillar R."/>
            <person name="Spatafora J.W."/>
            <person name="Yadav J.S."/>
            <person name="Aerts A."/>
            <person name="Benoit I."/>
            <person name="Boyd A."/>
            <person name="Carlson A."/>
            <person name="Copeland A."/>
            <person name="Coutinho P.M."/>
            <person name="de Vries R.P."/>
            <person name="Ferreira P."/>
            <person name="Findley K."/>
            <person name="Foster B."/>
            <person name="Gaskell J."/>
            <person name="Glotzer D."/>
            <person name="Gorecki P."/>
            <person name="Heitman J."/>
            <person name="Hesse C."/>
            <person name="Hori C."/>
            <person name="Igarashi K."/>
            <person name="Jurgens J.A."/>
            <person name="Kallen N."/>
            <person name="Kersten P."/>
            <person name="Kohler A."/>
            <person name="Kuees U."/>
            <person name="Kumar T.K.A."/>
            <person name="Kuo A."/>
            <person name="LaButti K."/>
            <person name="Larrondo L.F."/>
            <person name="Lindquist E."/>
            <person name="Ling A."/>
            <person name="Lombard V."/>
            <person name="Lucas S."/>
            <person name="Lundell T."/>
            <person name="Martin R."/>
            <person name="McLaughlin D.J."/>
            <person name="Morgenstern I."/>
            <person name="Morin E."/>
            <person name="Murat C."/>
            <person name="Nagy L.G."/>
            <person name="Nolan M."/>
            <person name="Ohm R.A."/>
            <person name="Patyshakuliyeva A."/>
            <person name="Rokas A."/>
            <person name="Ruiz-Duenas F.J."/>
            <person name="Sabat G."/>
            <person name="Salamov A."/>
            <person name="Samejima M."/>
            <person name="Schmutz J."/>
            <person name="Slot J.C."/>
            <person name="St John F."/>
            <person name="Stenlid J."/>
            <person name="Sun H."/>
            <person name="Sun S."/>
            <person name="Syed K."/>
            <person name="Tsang A."/>
            <person name="Wiebenga A."/>
            <person name="Young D."/>
            <person name="Pisabarro A."/>
            <person name="Eastwood D.C."/>
            <person name="Martin F."/>
            <person name="Cullen D."/>
            <person name="Grigoriev I.V."/>
            <person name="Hibbett D.S."/>
        </authorList>
    </citation>
    <scope>NUCLEOTIDE SEQUENCE [LARGE SCALE GENOMIC DNA]</scope>
    <source>
        <strain evidence="7 8">ATCC 11539</strain>
    </source>
</reference>
<dbReference type="PANTHER" id="PTHR35201:SF4">
    <property type="entry name" value="BETA-PINACENE SYNTHASE-RELATED"/>
    <property type="match status" value="1"/>
</dbReference>
<dbReference type="Proteomes" id="UP000030669">
    <property type="component" value="Unassembled WGS sequence"/>
</dbReference>
<evidence type="ECO:0000313" key="8">
    <source>
        <dbReference type="Proteomes" id="UP000030669"/>
    </source>
</evidence>
<evidence type="ECO:0000256" key="6">
    <source>
        <dbReference type="RuleBase" id="RU366034"/>
    </source>
</evidence>
<dbReference type="PANTHER" id="PTHR35201">
    <property type="entry name" value="TERPENE SYNTHASE"/>
    <property type="match status" value="1"/>
</dbReference>
<dbReference type="GO" id="GO:0008299">
    <property type="term" value="P:isoprenoid biosynthetic process"/>
    <property type="evidence" value="ECO:0007669"/>
    <property type="project" value="UniProtKB-ARBA"/>
</dbReference>
<gene>
    <name evidence="7" type="ORF">GLOTRDRAFT_48290</name>
</gene>
<evidence type="ECO:0000256" key="5">
    <source>
        <dbReference type="ARBA" id="ARBA00023239"/>
    </source>
</evidence>
<sequence length="336" mass="38558">MASPQSYQLRLPDFFALCPFKASTNPFYNQINGEAIDWVIRHNVLTGDAYVRFLLGSGPMLMSYSYPLASREHFRTLCDIVNLLFVVDEISDEQSGDDARKTGLSIVRAFKCEESDNDPTALEKMSKEIKNRFFELGSENCFERFVKQFEAYVDAVAKEAVSRGHRGEVLDMDSFIPLRRRNSAVLTLFTLFEYAMGEDLPDEVHEDPTLANMRCAACDMVWLSNDIYSYKVEARLDIHYNNFVSVVLNEREISFQEVFDYAGEYYKGLVGKFLENKVKLPSWGPSVDKVVAGYVKGLEDWVVGNLEWSFGCRRYFESGRDRIRESLVLEMYSEAA</sequence>
<dbReference type="GO" id="GO:0010333">
    <property type="term" value="F:terpene synthase activity"/>
    <property type="evidence" value="ECO:0007669"/>
    <property type="project" value="InterPro"/>
</dbReference>
<dbReference type="SUPFAM" id="SSF48576">
    <property type="entry name" value="Terpenoid synthases"/>
    <property type="match status" value="1"/>
</dbReference>
<keyword evidence="4 6" id="KW-0460">Magnesium</keyword>
<dbReference type="EMBL" id="KB469309">
    <property type="protein sequence ID" value="EPQ51824.1"/>
    <property type="molecule type" value="Genomic_DNA"/>
</dbReference>
<dbReference type="InterPro" id="IPR008949">
    <property type="entry name" value="Isoprenoid_synthase_dom_sf"/>
</dbReference>